<protein>
    <submittedName>
        <fullName evidence="1">Uncharacterized protein</fullName>
    </submittedName>
</protein>
<organism evidence="1">
    <name type="scientific">viral metagenome</name>
    <dbReference type="NCBI Taxonomy" id="1070528"/>
    <lineage>
        <taxon>unclassified sequences</taxon>
        <taxon>metagenomes</taxon>
        <taxon>organismal metagenomes</taxon>
    </lineage>
</organism>
<dbReference type="AlphaFoldDB" id="A0A6C0ED06"/>
<sequence length="189" mass="22245">MSKTTNLKIVYAVSQVKNNQLMISHFTRKNNEKDAIIVARNIEKEMLSYGIKVVRVKIESHNMTSLPLTKKDYEETEKYLVEKYENVCGKPYFEFHIKIGNNTKNENYLETLENEIKHYTNVAISYNLCSANCKPLLTIRVYDQGYQMAQKYKDDILEKLKEDGYVFDDKIQIEFSIYDTNPKLDEGWL</sequence>
<proteinExistence type="predicted"/>
<dbReference type="EMBL" id="MN739783">
    <property type="protein sequence ID" value="QHT26273.1"/>
    <property type="molecule type" value="Genomic_DNA"/>
</dbReference>
<name>A0A6C0ED06_9ZZZZ</name>
<reference evidence="1" key="1">
    <citation type="journal article" date="2020" name="Nature">
        <title>Giant virus diversity and host interactions through global metagenomics.</title>
        <authorList>
            <person name="Schulz F."/>
            <person name="Roux S."/>
            <person name="Paez-Espino D."/>
            <person name="Jungbluth S."/>
            <person name="Walsh D.A."/>
            <person name="Denef V.J."/>
            <person name="McMahon K.D."/>
            <person name="Konstantinidis K.T."/>
            <person name="Eloe-Fadrosh E.A."/>
            <person name="Kyrpides N.C."/>
            <person name="Woyke T."/>
        </authorList>
    </citation>
    <scope>NUCLEOTIDE SEQUENCE</scope>
    <source>
        <strain evidence="1">GVMAG-M-3300023179-27</strain>
    </source>
</reference>
<evidence type="ECO:0000313" key="1">
    <source>
        <dbReference type="EMBL" id="QHT26273.1"/>
    </source>
</evidence>
<accession>A0A6C0ED06</accession>